<proteinExistence type="predicted"/>
<dbReference type="InterPro" id="IPR027873">
    <property type="entry name" value="PAXX"/>
</dbReference>
<dbReference type="GO" id="GO:0035861">
    <property type="term" value="C:site of double-strand break"/>
    <property type="evidence" value="ECO:0007669"/>
    <property type="project" value="TreeGrafter"/>
</dbReference>
<comment type="caution">
    <text evidence="2">The sequence shown here is derived from an EMBL/GenBank/DDBJ whole genome shotgun (WGS) entry which is preliminary data.</text>
</comment>
<dbReference type="InterPro" id="IPR054134">
    <property type="entry name" value="PAXX_N"/>
</dbReference>
<evidence type="ECO:0000313" key="2">
    <source>
        <dbReference type="EMBL" id="GFR96774.1"/>
    </source>
</evidence>
<gene>
    <name evidence="2" type="ORF">ElyMa_006306900</name>
</gene>
<protein>
    <submittedName>
        <fullName evidence="2">Protein PAXX</fullName>
    </submittedName>
</protein>
<dbReference type="Pfam" id="PF15384">
    <property type="entry name" value="PAXX"/>
    <property type="match status" value="1"/>
</dbReference>
<dbReference type="PANTHER" id="PTHR28586">
    <property type="entry name" value="PROTEIN PAXX"/>
    <property type="match status" value="1"/>
</dbReference>
<reference evidence="2 3" key="1">
    <citation type="journal article" date="2021" name="Elife">
        <title>Chloroplast acquisition without the gene transfer in kleptoplastic sea slugs, Plakobranchus ocellatus.</title>
        <authorList>
            <person name="Maeda T."/>
            <person name="Takahashi S."/>
            <person name="Yoshida T."/>
            <person name="Shimamura S."/>
            <person name="Takaki Y."/>
            <person name="Nagai Y."/>
            <person name="Toyoda A."/>
            <person name="Suzuki Y."/>
            <person name="Arimoto A."/>
            <person name="Ishii H."/>
            <person name="Satoh N."/>
            <person name="Nishiyama T."/>
            <person name="Hasebe M."/>
            <person name="Maruyama T."/>
            <person name="Minagawa J."/>
            <person name="Obokata J."/>
            <person name="Shigenobu S."/>
        </authorList>
    </citation>
    <scope>NUCLEOTIDE SEQUENCE [LARGE SCALE GENOMIC DNA]</scope>
</reference>
<dbReference type="AlphaFoldDB" id="A0AAV4HGT8"/>
<name>A0AAV4HGT8_9GAST</name>
<sequence>MSDLMSQLRDAKLDNAQHVVSNGRQKYLCFTKTVDSKLWVLAATDGIDVWSQEFDEEGLDAQRDLCSVTSIDSFLLRFRNGFSSGDIAIGRIGTKITLTVGKGSSAIDIDLFEAKAAEKKVELQSLLFNVAENCRQLEVQLTAANQQIESLKAQKGSASGLSSLADLSPKKGQGQTKPKTAKVGMSVINPSSRKRKAATGVVFD</sequence>
<dbReference type="GO" id="GO:0006303">
    <property type="term" value="P:double-strand break repair via nonhomologous end joining"/>
    <property type="evidence" value="ECO:0007669"/>
    <property type="project" value="InterPro"/>
</dbReference>
<dbReference type="PANTHER" id="PTHR28586:SF1">
    <property type="entry name" value="PROTEIN PAXX"/>
    <property type="match status" value="1"/>
</dbReference>
<dbReference type="Proteomes" id="UP000762676">
    <property type="component" value="Unassembled WGS sequence"/>
</dbReference>
<keyword evidence="3" id="KW-1185">Reference proteome</keyword>
<evidence type="ECO:0000256" key="1">
    <source>
        <dbReference type="SAM" id="MobiDB-lite"/>
    </source>
</evidence>
<feature type="region of interest" description="Disordered" evidence="1">
    <location>
        <begin position="160"/>
        <end position="204"/>
    </location>
</feature>
<evidence type="ECO:0000313" key="3">
    <source>
        <dbReference type="Proteomes" id="UP000762676"/>
    </source>
</evidence>
<accession>A0AAV4HGT8</accession>
<dbReference type="GO" id="GO:0005634">
    <property type="term" value="C:nucleus"/>
    <property type="evidence" value="ECO:0007669"/>
    <property type="project" value="TreeGrafter"/>
</dbReference>
<dbReference type="GO" id="GO:0060090">
    <property type="term" value="F:molecular adaptor activity"/>
    <property type="evidence" value="ECO:0007669"/>
    <property type="project" value="TreeGrafter"/>
</dbReference>
<dbReference type="EMBL" id="BMAT01012675">
    <property type="protein sequence ID" value="GFR96774.1"/>
    <property type="molecule type" value="Genomic_DNA"/>
</dbReference>
<organism evidence="2 3">
    <name type="scientific">Elysia marginata</name>
    <dbReference type="NCBI Taxonomy" id="1093978"/>
    <lineage>
        <taxon>Eukaryota</taxon>
        <taxon>Metazoa</taxon>
        <taxon>Spiralia</taxon>
        <taxon>Lophotrochozoa</taxon>
        <taxon>Mollusca</taxon>
        <taxon>Gastropoda</taxon>
        <taxon>Heterobranchia</taxon>
        <taxon>Euthyneura</taxon>
        <taxon>Panpulmonata</taxon>
        <taxon>Sacoglossa</taxon>
        <taxon>Placobranchoidea</taxon>
        <taxon>Plakobranchidae</taxon>
        <taxon>Elysia</taxon>
    </lineage>
</organism>
<dbReference type="GO" id="GO:0070419">
    <property type="term" value="C:nonhomologous end joining complex"/>
    <property type="evidence" value="ECO:0007669"/>
    <property type="project" value="TreeGrafter"/>
</dbReference>
<dbReference type="CDD" id="cd22286">
    <property type="entry name" value="HD_PAXX_N"/>
    <property type="match status" value="1"/>
</dbReference>